<keyword evidence="6 8" id="KW-0449">Lipoprotein</keyword>
<dbReference type="Proteomes" id="UP001143486">
    <property type="component" value="Unassembled WGS sequence"/>
</dbReference>
<dbReference type="PROSITE" id="PS51123">
    <property type="entry name" value="OMPA_2"/>
    <property type="match status" value="1"/>
</dbReference>
<dbReference type="PRINTS" id="PR01021">
    <property type="entry name" value="OMPADOMAIN"/>
</dbReference>
<evidence type="ECO:0000256" key="5">
    <source>
        <dbReference type="ARBA" id="ARBA00023237"/>
    </source>
</evidence>
<dbReference type="InterPro" id="IPR039001">
    <property type="entry name" value="Pal"/>
</dbReference>
<dbReference type="EMBL" id="BSFE01000003">
    <property type="protein sequence ID" value="GLK51954.1"/>
    <property type="molecule type" value="Genomic_DNA"/>
</dbReference>
<evidence type="ECO:0000256" key="4">
    <source>
        <dbReference type="ARBA" id="ARBA00023139"/>
    </source>
</evidence>
<evidence type="ECO:0000256" key="9">
    <source>
        <dbReference type="SAM" id="MobiDB-lite"/>
    </source>
</evidence>
<feature type="domain" description="OmpA-like" evidence="11">
    <location>
        <begin position="54"/>
        <end position="171"/>
    </location>
</feature>
<keyword evidence="3 8" id="KW-0472">Membrane</keyword>
<evidence type="ECO:0000313" key="12">
    <source>
        <dbReference type="EMBL" id="GLK51954.1"/>
    </source>
</evidence>
<reference evidence="12" key="2">
    <citation type="submission" date="2023-01" db="EMBL/GenBank/DDBJ databases">
        <authorList>
            <person name="Sun Q."/>
            <person name="Evtushenko L."/>
        </authorList>
    </citation>
    <scope>NUCLEOTIDE SEQUENCE</scope>
    <source>
        <strain evidence="12">VKM B-1513</strain>
    </source>
</reference>
<reference evidence="12" key="1">
    <citation type="journal article" date="2014" name="Int. J. Syst. Evol. Microbiol.">
        <title>Complete genome sequence of Corynebacterium casei LMG S-19264T (=DSM 44701T), isolated from a smear-ripened cheese.</title>
        <authorList>
            <consortium name="US DOE Joint Genome Institute (JGI-PGF)"/>
            <person name="Walter F."/>
            <person name="Albersmeier A."/>
            <person name="Kalinowski J."/>
            <person name="Ruckert C."/>
        </authorList>
    </citation>
    <scope>NUCLEOTIDE SEQUENCE</scope>
    <source>
        <strain evidence="12">VKM B-1513</strain>
    </source>
</reference>
<evidence type="ECO:0000256" key="2">
    <source>
        <dbReference type="ARBA" id="ARBA00022729"/>
    </source>
</evidence>
<keyword evidence="7 8" id="KW-0131">Cell cycle</keyword>
<dbReference type="NCBIfam" id="TIGR02802">
    <property type="entry name" value="Pal_lipo"/>
    <property type="match status" value="1"/>
</dbReference>
<keyword evidence="13" id="KW-1185">Reference proteome</keyword>
<name>A0A9W6IMI5_9PROT</name>
<dbReference type="InterPro" id="IPR014169">
    <property type="entry name" value="Pal_lipo_C"/>
</dbReference>
<evidence type="ECO:0000259" key="11">
    <source>
        <dbReference type="PROSITE" id="PS51123"/>
    </source>
</evidence>
<feature type="signal peptide" evidence="10">
    <location>
        <begin position="1"/>
        <end position="19"/>
    </location>
</feature>
<dbReference type="CDD" id="cd07185">
    <property type="entry name" value="OmpA_C-like"/>
    <property type="match status" value="1"/>
</dbReference>
<dbReference type="InterPro" id="IPR006665">
    <property type="entry name" value="OmpA-like"/>
</dbReference>
<dbReference type="Pfam" id="PF00691">
    <property type="entry name" value="OmpA"/>
    <property type="match status" value="1"/>
</dbReference>
<comment type="subunit">
    <text evidence="8">The Tol-Pal system is composed of five core proteins: the inner membrane proteins TolA, TolQ and TolR, the periplasmic protein TolB and the outer membrane protein Pal. They form a network linking the inner and outer membranes and the peptidoglycan layer.</text>
</comment>
<proteinExistence type="inferred from homology"/>
<evidence type="ECO:0000256" key="1">
    <source>
        <dbReference type="ARBA" id="ARBA00022618"/>
    </source>
</evidence>
<dbReference type="PANTHER" id="PTHR30329:SF21">
    <property type="entry name" value="LIPOPROTEIN YIAD-RELATED"/>
    <property type="match status" value="1"/>
</dbReference>
<sequence>MKIKLLAIAALGAFATACASTPPAEDTTPVEPPRSVEPADTGSNQPAGPVPGTTEHFVQTAGDRVFFDLDRNDLSAEGRETLRRQAAWLASYPDARILIAGNCDERGTREYNLALGARRANAARAYLVSQGVDPSRISTTSYGKERPSCTQSGERCWAINRNATTSIVGSSYTN</sequence>
<protein>
    <recommendedName>
        <fullName evidence="8">Peptidoglycan-associated lipoprotein</fullName>
        <shortName evidence="8">PAL</shortName>
    </recommendedName>
</protein>
<dbReference type="GO" id="GO:0051301">
    <property type="term" value="P:cell division"/>
    <property type="evidence" value="ECO:0007669"/>
    <property type="project" value="UniProtKB-UniRule"/>
</dbReference>
<dbReference type="Gene3D" id="3.30.1330.60">
    <property type="entry name" value="OmpA-like domain"/>
    <property type="match status" value="1"/>
</dbReference>
<dbReference type="HAMAP" id="MF_02204">
    <property type="entry name" value="Pal"/>
    <property type="match status" value="1"/>
</dbReference>
<comment type="subcellular location">
    <subcellularLocation>
        <location evidence="8">Cell outer membrane</location>
        <topology evidence="8">Lipid-anchor</topology>
    </subcellularLocation>
</comment>
<accession>A0A9W6IMI5</accession>
<dbReference type="InterPro" id="IPR050330">
    <property type="entry name" value="Bact_OuterMem_StrucFunc"/>
</dbReference>
<keyword evidence="1 8" id="KW-0132">Cell division</keyword>
<feature type="chain" id="PRO_5040747423" description="Peptidoglycan-associated lipoprotein" evidence="10">
    <location>
        <begin position="20"/>
        <end position="174"/>
    </location>
</feature>
<gene>
    <name evidence="8 12" type="primary">pal</name>
    <name evidence="12" type="ORF">GCM10017621_14620</name>
</gene>
<dbReference type="InterPro" id="IPR036737">
    <property type="entry name" value="OmpA-like_sf"/>
</dbReference>
<evidence type="ECO:0000256" key="10">
    <source>
        <dbReference type="SAM" id="SignalP"/>
    </source>
</evidence>
<keyword evidence="4 8" id="KW-0564">Palmitate</keyword>
<keyword evidence="5 8" id="KW-0998">Cell outer membrane</keyword>
<comment type="similarity">
    <text evidence="8">Belongs to the Pal lipoprotein family.</text>
</comment>
<evidence type="ECO:0000256" key="7">
    <source>
        <dbReference type="ARBA" id="ARBA00023306"/>
    </source>
</evidence>
<dbReference type="RefSeq" id="WP_271186317.1">
    <property type="nucleotide sequence ID" value="NZ_BSFE01000003.1"/>
</dbReference>
<keyword evidence="2 8" id="KW-0732">Signal</keyword>
<dbReference type="PANTHER" id="PTHR30329">
    <property type="entry name" value="STATOR ELEMENT OF FLAGELLAR MOTOR COMPLEX"/>
    <property type="match status" value="1"/>
</dbReference>
<evidence type="ECO:0000256" key="3">
    <source>
        <dbReference type="ARBA" id="ARBA00023136"/>
    </source>
</evidence>
<organism evidence="12 13">
    <name type="scientific">Maricaulis virginensis</name>
    <dbReference type="NCBI Taxonomy" id="144022"/>
    <lineage>
        <taxon>Bacteria</taxon>
        <taxon>Pseudomonadati</taxon>
        <taxon>Pseudomonadota</taxon>
        <taxon>Alphaproteobacteria</taxon>
        <taxon>Maricaulales</taxon>
        <taxon>Maricaulaceae</taxon>
        <taxon>Maricaulis</taxon>
    </lineage>
</organism>
<dbReference type="InterPro" id="IPR006664">
    <property type="entry name" value="OMP_bac"/>
</dbReference>
<dbReference type="SUPFAM" id="SSF103088">
    <property type="entry name" value="OmpA-like"/>
    <property type="match status" value="1"/>
</dbReference>
<evidence type="ECO:0000256" key="6">
    <source>
        <dbReference type="ARBA" id="ARBA00023288"/>
    </source>
</evidence>
<evidence type="ECO:0000313" key="13">
    <source>
        <dbReference type="Proteomes" id="UP001143486"/>
    </source>
</evidence>
<dbReference type="GO" id="GO:0009279">
    <property type="term" value="C:cell outer membrane"/>
    <property type="evidence" value="ECO:0007669"/>
    <property type="project" value="UniProtKB-SubCell"/>
</dbReference>
<evidence type="ECO:0000256" key="8">
    <source>
        <dbReference type="HAMAP-Rule" id="MF_02204"/>
    </source>
</evidence>
<feature type="region of interest" description="Disordered" evidence="9">
    <location>
        <begin position="19"/>
        <end position="55"/>
    </location>
</feature>
<comment type="function">
    <text evidence="8">Part of the Tol-Pal system, which plays a role in outer membrane invagination during cell division and is important for maintaining outer membrane integrity.</text>
</comment>
<dbReference type="PROSITE" id="PS51257">
    <property type="entry name" value="PROKAR_LIPOPROTEIN"/>
    <property type="match status" value="1"/>
</dbReference>
<comment type="caution">
    <text evidence="12">The sequence shown here is derived from an EMBL/GenBank/DDBJ whole genome shotgun (WGS) entry which is preliminary data.</text>
</comment>
<dbReference type="AlphaFoldDB" id="A0A9W6IMI5"/>